<dbReference type="EMBL" id="CP061038">
    <property type="protein sequence ID" value="QNQ08487.1"/>
    <property type="molecule type" value="Genomic_DNA"/>
</dbReference>
<dbReference type="Pfam" id="PF00027">
    <property type="entry name" value="cNMP_binding"/>
    <property type="match status" value="1"/>
</dbReference>
<evidence type="ECO:0000256" key="2">
    <source>
        <dbReference type="ARBA" id="ARBA00023125"/>
    </source>
</evidence>
<accession>A0A7H0LFN4</accession>
<dbReference type="CDD" id="cd00038">
    <property type="entry name" value="CAP_ED"/>
    <property type="match status" value="1"/>
</dbReference>
<dbReference type="InterPro" id="IPR000595">
    <property type="entry name" value="cNMP-bd_dom"/>
</dbReference>
<dbReference type="InterPro" id="IPR012318">
    <property type="entry name" value="HTH_CRP"/>
</dbReference>
<dbReference type="InterPro" id="IPR050397">
    <property type="entry name" value="Env_Response_Regulators"/>
</dbReference>
<proteinExistence type="predicted"/>
<protein>
    <submittedName>
        <fullName evidence="6">Crp/Fnr family transcriptional regulator</fullName>
    </submittedName>
</protein>
<dbReference type="PANTHER" id="PTHR24567">
    <property type="entry name" value="CRP FAMILY TRANSCRIPTIONAL REGULATORY PROTEIN"/>
    <property type="match status" value="1"/>
</dbReference>
<dbReference type="AlphaFoldDB" id="A0A7H0LFN4"/>
<keyword evidence="7" id="KW-1185">Reference proteome</keyword>
<dbReference type="Proteomes" id="UP000516148">
    <property type="component" value="Chromosome"/>
</dbReference>
<gene>
    <name evidence="6" type="ORF">H3Z74_17290</name>
</gene>
<dbReference type="InterPro" id="IPR036390">
    <property type="entry name" value="WH_DNA-bd_sf"/>
</dbReference>
<keyword evidence="3" id="KW-0804">Transcription</keyword>
<feature type="domain" description="HTH crp-type" evidence="5">
    <location>
        <begin position="148"/>
        <end position="214"/>
    </location>
</feature>
<keyword evidence="1" id="KW-0805">Transcription regulation</keyword>
<evidence type="ECO:0000313" key="6">
    <source>
        <dbReference type="EMBL" id="QNQ08487.1"/>
    </source>
</evidence>
<evidence type="ECO:0000256" key="3">
    <source>
        <dbReference type="ARBA" id="ARBA00023163"/>
    </source>
</evidence>
<dbReference type="GO" id="GO:0005829">
    <property type="term" value="C:cytosol"/>
    <property type="evidence" value="ECO:0007669"/>
    <property type="project" value="TreeGrafter"/>
</dbReference>
<dbReference type="GO" id="GO:0003700">
    <property type="term" value="F:DNA-binding transcription factor activity"/>
    <property type="evidence" value="ECO:0007669"/>
    <property type="project" value="TreeGrafter"/>
</dbReference>
<name>A0A7H0LFN4_9SPHN</name>
<evidence type="ECO:0000259" key="4">
    <source>
        <dbReference type="PROSITE" id="PS50042"/>
    </source>
</evidence>
<dbReference type="PANTHER" id="PTHR24567:SF74">
    <property type="entry name" value="HTH-TYPE TRANSCRIPTIONAL REGULATOR ARCR"/>
    <property type="match status" value="1"/>
</dbReference>
<keyword evidence="2" id="KW-0238">DNA-binding</keyword>
<evidence type="ECO:0000256" key="1">
    <source>
        <dbReference type="ARBA" id="ARBA00023015"/>
    </source>
</evidence>
<dbReference type="Pfam" id="PF13545">
    <property type="entry name" value="HTH_Crp_2"/>
    <property type="match status" value="1"/>
</dbReference>
<dbReference type="PROSITE" id="PS50042">
    <property type="entry name" value="CNMP_BINDING_3"/>
    <property type="match status" value="1"/>
</dbReference>
<sequence length="222" mass="24051">MTIAELPLLESDDWFGALPAARRRLIVDQARVRSVATGELVYAADDPPNGLWAVLEGQVRLIGHLASGVDLLALILRPGTWFGELSTMDGRPRPHDAIAYGATRLLHLSQPVFNRLAADEPGLYRDIGLLVCAHQRTALAFIAQGLSQSVTTRLARTLLQGAEVSGSDVLNIRQSDLAGTIGVSRQTLNKELQRLCRAGLIELAYARITLRDRKGLAAIGDD</sequence>
<dbReference type="GO" id="GO:0003677">
    <property type="term" value="F:DNA binding"/>
    <property type="evidence" value="ECO:0007669"/>
    <property type="project" value="UniProtKB-KW"/>
</dbReference>
<dbReference type="SMART" id="SM00100">
    <property type="entry name" value="cNMP"/>
    <property type="match status" value="1"/>
</dbReference>
<dbReference type="PROSITE" id="PS51063">
    <property type="entry name" value="HTH_CRP_2"/>
    <property type="match status" value="1"/>
</dbReference>
<dbReference type="SUPFAM" id="SSF51206">
    <property type="entry name" value="cAMP-binding domain-like"/>
    <property type="match status" value="1"/>
</dbReference>
<dbReference type="KEGG" id="spap:H3Z74_17290"/>
<dbReference type="InterPro" id="IPR018490">
    <property type="entry name" value="cNMP-bd_dom_sf"/>
</dbReference>
<dbReference type="Gene3D" id="2.60.120.10">
    <property type="entry name" value="Jelly Rolls"/>
    <property type="match status" value="1"/>
</dbReference>
<reference evidence="6 7" key="1">
    <citation type="submission" date="2020-09" db="EMBL/GenBank/DDBJ databases">
        <title>Sphingomonas sp., a new species isolated from pork steak.</title>
        <authorList>
            <person name="Heidler von Heilborn D."/>
        </authorList>
    </citation>
    <scope>NUCLEOTIDE SEQUENCE [LARGE SCALE GENOMIC DNA]</scope>
    <source>
        <strain evidence="7">S8-3T</strain>
    </source>
</reference>
<organism evidence="6 7">
    <name type="scientific">Sphingomonas alpina</name>
    <dbReference type="NCBI Taxonomy" id="653931"/>
    <lineage>
        <taxon>Bacteria</taxon>
        <taxon>Pseudomonadati</taxon>
        <taxon>Pseudomonadota</taxon>
        <taxon>Alphaproteobacteria</taxon>
        <taxon>Sphingomonadales</taxon>
        <taxon>Sphingomonadaceae</taxon>
        <taxon>Sphingomonas</taxon>
    </lineage>
</organism>
<dbReference type="InterPro" id="IPR036388">
    <property type="entry name" value="WH-like_DNA-bd_sf"/>
</dbReference>
<dbReference type="InterPro" id="IPR014710">
    <property type="entry name" value="RmlC-like_jellyroll"/>
</dbReference>
<dbReference type="SUPFAM" id="SSF46785">
    <property type="entry name" value="Winged helix' DNA-binding domain"/>
    <property type="match status" value="1"/>
</dbReference>
<feature type="domain" description="Cyclic nucleotide-binding" evidence="4">
    <location>
        <begin position="14"/>
        <end position="116"/>
    </location>
</feature>
<dbReference type="RefSeq" id="WP_187760815.1">
    <property type="nucleotide sequence ID" value="NZ_CP061038.1"/>
</dbReference>
<dbReference type="Gene3D" id="1.10.10.10">
    <property type="entry name" value="Winged helix-like DNA-binding domain superfamily/Winged helix DNA-binding domain"/>
    <property type="match status" value="1"/>
</dbReference>
<evidence type="ECO:0000313" key="7">
    <source>
        <dbReference type="Proteomes" id="UP000516148"/>
    </source>
</evidence>
<evidence type="ECO:0000259" key="5">
    <source>
        <dbReference type="PROSITE" id="PS51063"/>
    </source>
</evidence>